<dbReference type="AlphaFoldDB" id="A0A4Z0F8X5"/>
<dbReference type="Gene3D" id="3.40.50.1820">
    <property type="entry name" value="alpha/beta hydrolase"/>
    <property type="match status" value="1"/>
</dbReference>
<comment type="caution">
    <text evidence="2">The sequence shown here is derived from an EMBL/GenBank/DDBJ whole genome shotgun (WGS) entry which is preliminary data.</text>
</comment>
<dbReference type="InterPro" id="IPR000073">
    <property type="entry name" value="AB_hydrolase_1"/>
</dbReference>
<evidence type="ECO:0000313" key="3">
    <source>
        <dbReference type="Proteomes" id="UP000297890"/>
    </source>
</evidence>
<keyword evidence="3" id="KW-1185">Reference proteome</keyword>
<sequence length="359" mass="39985">MGCWGSQVQILPPRPSSPVAVKHTVAWLFHPASSTTPLPCDSPTGGFFRLQRLVGMEQEITQAPDWFVRAVQTPYRERRIEVEGCPIHYLTWGETGKPGLLLVHGGGAHAHWWDFIAPFFIDRYSVCAVDLSGMGDSGHRDQYSGDLFAKELMSVCEDAGFGANTVIAGHSFGGLATLKAGLHYANRLSGIVVCDSAIFPPGFSPGNDMRSSPFKEKKTVYPDFESAVARFKLVPPQPCANRYILDYIARHSLMAVEGGWTWKFDMRFLQKTIYDDLAMEVKQLKIPAAMLYGEKSMLFGKFMLENTRKWYADDVPFICLPKARHHLFLDEPLDFVDTLAGIIDPWTGVPAATPAKRLP</sequence>
<keyword evidence="2" id="KW-0378">Hydrolase</keyword>
<gene>
    <name evidence="2" type="ORF">E4680_06960</name>
</gene>
<accession>A0A4Z0F8X5</accession>
<dbReference type="SUPFAM" id="SSF53474">
    <property type="entry name" value="alpha/beta-Hydrolases"/>
    <property type="match status" value="1"/>
</dbReference>
<dbReference type="OrthoDB" id="149912at2"/>
<dbReference type="InterPro" id="IPR029058">
    <property type="entry name" value="AB_hydrolase_fold"/>
</dbReference>
<evidence type="ECO:0000259" key="1">
    <source>
        <dbReference type="Pfam" id="PF12697"/>
    </source>
</evidence>
<protein>
    <submittedName>
        <fullName evidence="2">Alpha/beta hydrolase</fullName>
    </submittedName>
</protein>
<dbReference type="EMBL" id="SRIO01000007">
    <property type="protein sequence ID" value="TFZ82765.1"/>
    <property type="molecule type" value="Genomic_DNA"/>
</dbReference>
<dbReference type="InterPro" id="IPR050228">
    <property type="entry name" value="Carboxylesterase_BioH"/>
</dbReference>
<proteinExistence type="predicted"/>
<dbReference type="Pfam" id="PF12697">
    <property type="entry name" value="Abhydrolase_6"/>
    <property type="match status" value="1"/>
</dbReference>
<evidence type="ECO:0000313" key="2">
    <source>
        <dbReference type="EMBL" id="TFZ82765.1"/>
    </source>
</evidence>
<name>A0A4Z0F8X5_9GAMM</name>
<dbReference type="PANTHER" id="PTHR43194">
    <property type="entry name" value="HYDROLASE ALPHA/BETA FOLD FAMILY"/>
    <property type="match status" value="1"/>
</dbReference>
<reference evidence="2 3" key="1">
    <citation type="journal article" date="2019" name="ISME J.">
        <title>Candidatus Macondimonas diazotrophica, a novel gammaproteobacterial genus dominating crude-oil-contaminated coastal sediments.</title>
        <authorList>
            <person name="Karthikeyan S."/>
            <person name="Konstantinidis K."/>
        </authorList>
    </citation>
    <scope>NUCLEOTIDE SEQUENCE [LARGE SCALE GENOMIC DNA]</scope>
    <source>
        <strain evidence="2 3">KTK01</strain>
    </source>
</reference>
<dbReference type="GO" id="GO:0016787">
    <property type="term" value="F:hydrolase activity"/>
    <property type="evidence" value="ECO:0007669"/>
    <property type="project" value="UniProtKB-KW"/>
</dbReference>
<feature type="domain" description="AB hydrolase-1" evidence="1">
    <location>
        <begin position="100"/>
        <end position="337"/>
    </location>
</feature>
<dbReference type="Proteomes" id="UP000297890">
    <property type="component" value="Unassembled WGS sequence"/>
</dbReference>
<dbReference type="PANTHER" id="PTHR43194:SF2">
    <property type="entry name" value="PEROXISOMAL MEMBRANE PROTEIN LPX1"/>
    <property type="match status" value="1"/>
</dbReference>
<organism evidence="2 3">
    <name type="scientific">Candidatus Macondimonas diazotrophica</name>
    <dbReference type="NCBI Taxonomy" id="2305248"/>
    <lineage>
        <taxon>Bacteria</taxon>
        <taxon>Pseudomonadati</taxon>
        <taxon>Pseudomonadota</taxon>
        <taxon>Gammaproteobacteria</taxon>
        <taxon>Chromatiales</taxon>
        <taxon>Ectothiorhodospiraceae</taxon>
        <taxon>Candidatus Macondimonas</taxon>
    </lineage>
</organism>